<proteinExistence type="predicted"/>
<dbReference type="Proteomes" id="UP000784294">
    <property type="component" value="Unassembled WGS sequence"/>
</dbReference>
<dbReference type="AlphaFoldDB" id="A0A3S5AGB8"/>
<gene>
    <name evidence="1" type="ORF">PXEA_LOCUS9189</name>
</gene>
<comment type="caution">
    <text evidence="1">The sequence shown here is derived from an EMBL/GenBank/DDBJ whole genome shotgun (WGS) entry which is preliminary data.</text>
</comment>
<evidence type="ECO:0000313" key="2">
    <source>
        <dbReference type="Proteomes" id="UP000784294"/>
    </source>
</evidence>
<name>A0A3S5AGB8_9PLAT</name>
<reference evidence="1" key="1">
    <citation type="submission" date="2018-11" db="EMBL/GenBank/DDBJ databases">
        <authorList>
            <consortium name="Pathogen Informatics"/>
        </authorList>
    </citation>
    <scope>NUCLEOTIDE SEQUENCE</scope>
</reference>
<sequence length="101" mass="11291">MDLIASRQMHPSVSWITLLASNLNLDSITPNSNSEVGHPLHDFSVRMPYFLLIKFSPSLIWMLWERKSTQALMSGPVGLVSIGCGLDQLLTSFSYPVSSFY</sequence>
<dbReference type="EMBL" id="CAAALY010025741">
    <property type="protein sequence ID" value="VEL15749.1"/>
    <property type="molecule type" value="Genomic_DNA"/>
</dbReference>
<accession>A0A3S5AGB8</accession>
<evidence type="ECO:0000313" key="1">
    <source>
        <dbReference type="EMBL" id="VEL15749.1"/>
    </source>
</evidence>
<protein>
    <submittedName>
        <fullName evidence="1">Uncharacterized protein</fullName>
    </submittedName>
</protein>
<organism evidence="1 2">
    <name type="scientific">Protopolystoma xenopodis</name>
    <dbReference type="NCBI Taxonomy" id="117903"/>
    <lineage>
        <taxon>Eukaryota</taxon>
        <taxon>Metazoa</taxon>
        <taxon>Spiralia</taxon>
        <taxon>Lophotrochozoa</taxon>
        <taxon>Platyhelminthes</taxon>
        <taxon>Monogenea</taxon>
        <taxon>Polyopisthocotylea</taxon>
        <taxon>Polystomatidea</taxon>
        <taxon>Polystomatidae</taxon>
        <taxon>Protopolystoma</taxon>
    </lineage>
</organism>
<keyword evidence="2" id="KW-1185">Reference proteome</keyword>